<dbReference type="EMBL" id="CBXE010000032">
    <property type="protein sequence ID" value="CDL79875.1"/>
    <property type="molecule type" value="Genomic_DNA"/>
</dbReference>
<comment type="caution">
    <text evidence="1">The sequence shown here is derived from an EMBL/GenBank/DDBJ whole genome shotgun (WGS) entry which is preliminary data.</text>
</comment>
<dbReference type="Proteomes" id="UP000019197">
    <property type="component" value="Unassembled WGS sequence"/>
</dbReference>
<accession>W1IRM5</accession>
<gene>
    <name evidence="1" type="ORF">XCR1_1270007</name>
</gene>
<evidence type="ECO:0000313" key="2">
    <source>
        <dbReference type="Proteomes" id="UP000019197"/>
    </source>
</evidence>
<organism evidence="1 2">
    <name type="scientific">Xenorhabdus cabanillasii JM26</name>
    <dbReference type="NCBI Taxonomy" id="1427517"/>
    <lineage>
        <taxon>Bacteria</taxon>
        <taxon>Pseudomonadati</taxon>
        <taxon>Pseudomonadota</taxon>
        <taxon>Gammaproteobacteria</taxon>
        <taxon>Enterobacterales</taxon>
        <taxon>Morganellaceae</taxon>
        <taxon>Xenorhabdus</taxon>
    </lineage>
</organism>
<reference evidence="1 2" key="1">
    <citation type="submission" date="2013-11" db="EMBL/GenBank/DDBJ databases">
        <title>Draft genome sequence and annotation of the entomopathogenic bacterium, Xenorhabdus cabanillasi strain JM26.</title>
        <authorList>
            <person name="Gualtieri M."/>
            <person name="Ogier J.C."/>
            <person name="Pages S."/>
            <person name="Givaudan A."/>
            <person name="Gaudriault S."/>
        </authorList>
    </citation>
    <scope>NUCLEOTIDE SEQUENCE [LARGE SCALE GENOMIC DNA]</scope>
    <source>
        <strain evidence="1 2">JM26</strain>
    </source>
</reference>
<proteinExistence type="predicted"/>
<evidence type="ECO:0000313" key="1">
    <source>
        <dbReference type="EMBL" id="CDL79875.1"/>
    </source>
</evidence>
<protein>
    <submittedName>
        <fullName evidence="1">Uncharacterized protein</fullName>
    </submittedName>
</protein>
<name>W1IRM5_9GAMM</name>
<sequence length="50" mass="5650">MIDCASYRGTFPEVLISVVAQLLLYLHPELSLTALDFNNIYSPLNKNTIH</sequence>
<dbReference type="AlphaFoldDB" id="W1IRM5"/>